<dbReference type="KEGG" id="plig:NAG76_18115"/>
<dbReference type="NCBIfam" id="TIGR01484">
    <property type="entry name" value="HAD-SF-IIB"/>
    <property type="match status" value="1"/>
</dbReference>
<evidence type="ECO:0000313" key="1">
    <source>
        <dbReference type="EMBL" id="URN93723.1"/>
    </source>
</evidence>
<protein>
    <submittedName>
        <fullName evidence="1">Cof-type HAD-IIB family hydrolase</fullName>
    </submittedName>
</protein>
<reference evidence="1" key="1">
    <citation type="submission" date="2022-05" db="EMBL/GenBank/DDBJ databases">
        <title>Novel bacterial taxa in a minimal lignocellulolytic consortium and its capacity to transform plastics disclosed by genome-resolved metagenomics.</title>
        <authorList>
            <person name="Rodriguez C.A.D."/>
            <person name="Diaz-Garcia L."/>
            <person name="Herrera K."/>
            <person name="Tarazona N.A."/>
            <person name="Sproer C."/>
            <person name="Overmann J."/>
            <person name="Jimenez D.J."/>
        </authorList>
    </citation>
    <scope>NUCLEOTIDE SEQUENCE</scope>
    <source>
        <strain evidence="1">MAG5</strain>
    </source>
</reference>
<dbReference type="GO" id="GO:0000287">
    <property type="term" value="F:magnesium ion binding"/>
    <property type="evidence" value="ECO:0007669"/>
    <property type="project" value="TreeGrafter"/>
</dbReference>
<keyword evidence="1" id="KW-0378">Hydrolase</keyword>
<dbReference type="Gene3D" id="3.30.1240.10">
    <property type="match status" value="1"/>
</dbReference>
<dbReference type="AlphaFoldDB" id="A0A9J6ZC99"/>
<accession>A0A9J6ZC99</accession>
<dbReference type="Pfam" id="PF08282">
    <property type="entry name" value="Hydrolase_3"/>
    <property type="match status" value="1"/>
</dbReference>
<dbReference type="Proteomes" id="UP001056756">
    <property type="component" value="Chromosome"/>
</dbReference>
<gene>
    <name evidence="1" type="ORF">NAG76_18115</name>
</gene>
<dbReference type="EMBL" id="CP097899">
    <property type="protein sequence ID" value="URN93723.1"/>
    <property type="molecule type" value="Genomic_DNA"/>
</dbReference>
<evidence type="ECO:0000313" key="2">
    <source>
        <dbReference type="Proteomes" id="UP001056756"/>
    </source>
</evidence>
<dbReference type="InterPro" id="IPR036412">
    <property type="entry name" value="HAD-like_sf"/>
</dbReference>
<name>A0A9J6ZC99_9BACL</name>
<proteinExistence type="predicted"/>
<dbReference type="InterPro" id="IPR006379">
    <property type="entry name" value="HAD-SF_hydro_IIB"/>
</dbReference>
<sequence>MNFIFDLDGTICFKGEPLSPFMVQAIERLEYNGHSIIFASARPIRDLLPILPQSMHHYPMIGGNGAFVVPSKLQISTTFFDPAITVTLLQLIAKYNADYLIDSSWDYAYYARKDYAIRNNLDPQQRAVNKPLDSLEGLVKVVILHSDNNKALLEELTTLPVVISKHGNENIIDISPQGIDKWAGIQALGIQPHDYIAFGNDANDLSMFAYAKYSVCVGDHPQLVELANEVILSDEEHVIRKIGELANSTLLTKMERI</sequence>
<dbReference type="Gene3D" id="3.40.50.1000">
    <property type="entry name" value="HAD superfamily/HAD-like"/>
    <property type="match status" value="1"/>
</dbReference>
<dbReference type="InterPro" id="IPR023214">
    <property type="entry name" value="HAD_sf"/>
</dbReference>
<dbReference type="GO" id="GO:0005829">
    <property type="term" value="C:cytosol"/>
    <property type="evidence" value="ECO:0007669"/>
    <property type="project" value="TreeGrafter"/>
</dbReference>
<dbReference type="SUPFAM" id="SSF56784">
    <property type="entry name" value="HAD-like"/>
    <property type="match status" value="1"/>
</dbReference>
<dbReference type="GO" id="GO:0016791">
    <property type="term" value="F:phosphatase activity"/>
    <property type="evidence" value="ECO:0007669"/>
    <property type="project" value="TreeGrafter"/>
</dbReference>
<dbReference type="PANTHER" id="PTHR10000:SF53">
    <property type="entry name" value="5-AMINO-6-(5-PHOSPHO-D-RIBITYLAMINO)URACIL PHOSPHATASE YBJI-RELATED"/>
    <property type="match status" value="1"/>
</dbReference>
<dbReference type="PANTHER" id="PTHR10000">
    <property type="entry name" value="PHOSPHOSERINE PHOSPHATASE"/>
    <property type="match status" value="1"/>
</dbReference>
<organism evidence="1 2">
    <name type="scientific">Candidatus Pristimantibacillus lignocellulolyticus</name>
    <dbReference type="NCBI Taxonomy" id="2994561"/>
    <lineage>
        <taxon>Bacteria</taxon>
        <taxon>Bacillati</taxon>
        <taxon>Bacillota</taxon>
        <taxon>Bacilli</taxon>
        <taxon>Bacillales</taxon>
        <taxon>Paenibacillaceae</taxon>
        <taxon>Candidatus Pristimantibacillus</taxon>
    </lineage>
</organism>